<protein>
    <submittedName>
        <fullName evidence="2">Trafficking protein particle complex subunit 12</fullName>
    </submittedName>
</protein>
<dbReference type="GO" id="GO:0005794">
    <property type="term" value="C:Golgi apparatus"/>
    <property type="evidence" value="ECO:0007669"/>
    <property type="project" value="TreeGrafter"/>
</dbReference>
<feature type="non-terminal residue" evidence="2">
    <location>
        <position position="1"/>
    </location>
</feature>
<comment type="caution">
    <text evidence="2">The sequence shown here is derived from an EMBL/GenBank/DDBJ whole genome shotgun (WGS) entry which is preliminary data.</text>
</comment>
<organism evidence="2 3">
    <name type="scientific">Geodia barretti</name>
    <name type="common">Barrett's horny sponge</name>
    <dbReference type="NCBI Taxonomy" id="519541"/>
    <lineage>
        <taxon>Eukaryota</taxon>
        <taxon>Metazoa</taxon>
        <taxon>Porifera</taxon>
        <taxon>Demospongiae</taxon>
        <taxon>Heteroscleromorpha</taxon>
        <taxon>Tetractinellida</taxon>
        <taxon>Astrophorina</taxon>
        <taxon>Geodiidae</taxon>
        <taxon>Geodia</taxon>
    </lineage>
</organism>
<evidence type="ECO:0000256" key="1">
    <source>
        <dbReference type="SAM" id="MobiDB-lite"/>
    </source>
</evidence>
<gene>
    <name evidence="2" type="ORF">GBAR_LOCUS30626</name>
</gene>
<name>A0AA35TYI6_GEOBA</name>
<dbReference type="AlphaFoldDB" id="A0AA35TYI6"/>
<dbReference type="GO" id="GO:0030008">
    <property type="term" value="C:TRAPP complex"/>
    <property type="evidence" value="ECO:0007669"/>
    <property type="project" value="TreeGrafter"/>
</dbReference>
<keyword evidence="3" id="KW-1185">Reference proteome</keyword>
<proteinExistence type="predicted"/>
<evidence type="ECO:0000313" key="2">
    <source>
        <dbReference type="EMBL" id="CAI8056207.1"/>
    </source>
</evidence>
<dbReference type="PANTHER" id="PTHR21581:SF6">
    <property type="entry name" value="TRAFFICKING PROTEIN PARTICLE COMPLEX SUBUNIT 12"/>
    <property type="match status" value="1"/>
</dbReference>
<evidence type="ECO:0000313" key="3">
    <source>
        <dbReference type="Proteomes" id="UP001174909"/>
    </source>
</evidence>
<dbReference type="Proteomes" id="UP001174909">
    <property type="component" value="Unassembled WGS sequence"/>
</dbReference>
<dbReference type="PANTHER" id="PTHR21581">
    <property type="entry name" value="D-ALANYL-D-ALANINE CARBOXYPEPTIDASE"/>
    <property type="match status" value="1"/>
</dbReference>
<accession>A0AA35TYI6</accession>
<feature type="region of interest" description="Disordered" evidence="1">
    <location>
        <begin position="1"/>
        <end position="31"/>
    </location>
</feature>
<reference evidence="2" key="1">
    <citation type="submission" date="2023-03" db="EMBL/GenBank/DDBJ databases">
        <authorList>
            <person name="Steffen K."/>
            <person name="Cardenas P."/>
        </authorList>
    </citation>
    <scope>NUCLEOTIDE SEQUENCE</scope>
</reference>
<sequence length="234" mass="25650">HRDGEEESQTLGGEGVGDIGPEPRVLPPVPSPYPEEVAGVKEALYTAWVPSPWTLGLLSRQTPVDQSHLTCPGLVADINMHDPIAELLAAHFPAESRKTLPSMESVAMDMAGLRRLVMWGARLALLVVMQQFREAEVEMEAFGELVNPDLFYQYHTHNYPDKTGSMVPFSMRLLHAQLPGLTGKPSALPGQTVPATAHLSSRLSVFGGQHVAHFHLNLCVHFVIVQRVEWAVIG</sequence>
<dbReference type="EMBL" id="CASHTH010004336">
    <property type="protein sequence ID" value="CAI8056207.1"/>
    <property type="molecule type" value="Genomic_DNA"/>
</dbReference>